<feature type="domain" description="DUF8130" evidence="2">
    <location>
        <begin position="320"/>
        <end position="447"/>
    </location>
</feature>
<evidence type="ECO:0000259" key="2">
    <source>
        <dbReference type="Pfam" id="PF26451"/>
    </source>
</evidence>
<reference evidence="4 6" key="3">
    <citation type="journal article" date="2014" name="PLoS Genet.">
        <title>Phylogenetically driven sequencing of extremely halophilic archaea reveals strategies for static and dynamic osmo-response.</title>
        <authorList>
            <person name="Becker E.A."/>
            <person name="Seitzer P.M."/>
            <person name="Tritt A."/>
            <person name="Larsen D."/>
            <person name="Krusor M."/>
            <person name="Yao A.I."/>
            <person name="Wu D."/>
            <person name="Madern D."/>
            <person name="Eisen J.A."/>
            <person name="Darling A.E."/>
            <person name="Facciotti M.T."/>
        </authorList>
    </citation>
    <scope>NUCLEOTIDE SEQUENCE [LARGE SCALE GENOMIC DNA]</scope>
    <source>
        <strain evidence="6">ATCC 43099 / DSM 3394 / CCM 3739 / CIP 104546 / IAM 13178 / JCM 8861 / NBRC 102185 / NCIMB 2190 / MS3</strain>
        <strain evidence="4">MS-3</strain>
    </source>
</reference>
<geneLocation type="plasmid" evidence="3 5">
    <name>pNMAG02</name>
</geneLocation>
<reference evidence="3" key="4">
    <citation type="submission" date="2016-09" db="EMBL/GenBank/DDBJ databases">
        <authorList>
            <person name="Pfeiffer F."/>
        </authorList>
    </citation>
    <scope>NUCLEOTIDE SEQUENCE</scope>
    <source>
        <strain evidence="3">ATCC 43099</strain>
        <plasmid evidence="3">pNMAG02</plasmid>
    </source>
</reference>
<dbReference type="EMBL" id="CP001934">
    <property type="protein sequence ID" value="ADD07634.1"/>
    <property type="molecule type" value="Genomic_DNA"/>
</dbReference>
<keyword evidence="5" id="KW-1185">Reference proteome</keyword>
<evidence type="ECO:0000256" key="1">
    <source>
        <dbReference type="SAM" id="MobiDB-lite"/>
    </source>
</evidence>
<dbReference type="PaxDb" id="547559-Nmag_4115"/>
<accession>D3T225</accession>
<dbReference type="PROSITE" id="PS51257">
    <property type="entry name" value="PROKAR_LIPOPROTEIN"/>
    <property type="match status" value="1"/>
</dbReference>
<dbReference type="OrthoDB" id="269766at2157"/>
<dbReference type="Pfam" id="PF26451">
    <property type="entry name" value="DUF8130"/>
    <property type="match status" value="1"/>
</dbReference>
<sequence length="481" mass="52469">MNRRTVLTTAGLVAVAGCLSESSDPVTEDDPSESETDDGPGDSNGDDDDPADVPSTFDATLSYPEYVLSMNSQHADEAGPNQITTATELETPIAGAVETAIDDGEYETDEADDTLLEELVGLQYVDHDGTIYDIAYTMPEYVVSGHDVPESEVDHDRTISAMDDTIRVLDVDNREIVTAVNTVLESFRGSDNEGGASDYDYRSTVLDEHLEEFLDEYDYVAYPSDGVDGPDPEGYIELERDHEDPGSPYTITATEVTDEQRYGRPVTDVESYSNPVVDALRAAADHGPLRTDKRPDGINAVLEEDAYVRVDGDVYDPTFETVDHDVVPIDLQITDVDPDERRFTLELTAEDEPILVFSGAPEPFGILSAYPLIDGNIDADDGRAILWTDTYEEDGHVHVGEGDGDPSIGVNDIGITTTLEPGESIHETYEIHEEWGFESGHYQLEDALSIEWGGDLETPDSSPDSSSYPFVISLAVPALES</sequence>
<evidence type="ECO:0000313" key="3">
    <source>
        <dbReference type="EMBL" id="ADD07634.1"/>
    </source>
</evidence>
<reference evidence="3 5" key="2">
    <citation type="journal article" date="2012" name="BMC Genomics">
        <title>A comparative genomics perspective on the genetic content of the alkaliphilic haloarchaeon Natrialba magadii ATCC 43099T.</title>
        <authorList>
            <person name="Siddaramappa S."/>
            <person name="Challacombe J.F."/>
            <person name="Decastro R.E."/>
            <person name="Pfeiffer F."/>
            <person name="Sastre D.E."/>
            <person name="Gimenez M.I."/>
            <person name="Paggi R.A."/>
            <person name="Detter J.C."/>
            <person name="Davenport K.W."/>
            <person name="Goodwin L.A."/>
            <person name="Kyrpides N."/>
            <person name="Tapia R."/>
            <person name="Pitluck S."/>
            <person name="Lucas S."/>
            <person name="Woyke T."/>
            <person name="Maupin-Furlow J.A."/>
        </authorList>
    </citation>
    <scope>NUCLEOTIDE SEQUENCE [LARGE SCALE GENOMIC DNA]</scope>
    <source>
        <strain evidence="3">ATCC 43099</strain>
        <plasmid evidence="5">pNMAG02</plasmid>
    </source>
</reference>
<dbReference type="GeneID" id="8828849"/>
<reference evidence="5" key="1">
    <citation type="submission" date="2010-02" db="EMBL/GenBank/DDBJ databases">
        <title>Complete sequence of plasmid 2 of Natrialba magadii ATCC 43099.</title>
        <authorList>
            <consortium name="US DOE Joint Genome Institute"/>
            <person name="Lucas S."/>
            <person name="Copeland A."/>
            <person name="Lapidus A."/>
            <person name="Cheng J.-F."/>
            <person name="Bruce D."/>
            <person name="Goodwin L."/>
            <person name="Pitluck S."/>
            <person name="Davenport K."/>
            <person name="Saunders E."/>
            <person name="Detter J.C."/>
            <person name="Han C."/>
            <person name="Tapia R."/>
            <person name="Land M."/>
            <person name="Hauser L."/>
            <person name="Kyrpides N."/>
            <person name="Mikhailova N."/>
            <person name="De Castro R.E."/>
            <person name="Maupin-Furlow J.A."/>
            <person name="Woyke T."/>
        </authorList>
    </citation>
    <scope>NUCLEOTIDE SEQUENCE [LARGE SCALE GENOMIC DNA]</scope>
    <source>
        <strain evidence="5">ATCC 43099 / DSM 3394 / CCM 3739 / CIP 104546 / IAM 13178 / JCM 8861 / NBRC 102185 / NCIMB 2190 / MS3</strain>
        <plasmid evidence="5">pNMAG02</plasmid>
    </source>
</reference>
<dbReference type="PATRIC" id="fig|547559.17.peg.2917"/>
<dbReference type="Proteomes" id="UP000011543">
    <property type="component" value="Unassembled WGS sequence"/>
</dbReference>
<dbReference type="EMBL" id="AOHS01000050">
    <property type="protein sequence ID" value="ELY27113.1"/>
    <property type="molecule type" value="Genomic_DNA"/>
</dbReference>
<dbReference type="InterPro" id="IPR058443">
    <property type="entry name" value="DUF8130"/>
</dbReference>
<dbReference type="HOGENOM" id="CLU_566989_0_0_2"/>
<name>D3T225_NATMM</name>
<proteinExistence type="predicted"/>
<evidence type="ECO:0000313" key="6">
    <source>
        <dbReference type="Proteomes" id="UP000011543"/>
    </source>
</evidence>
<dbReference type="eggNOG" id="arCOG09074">
    <property type="taxonomic scope" value="Archaea"/>
</dbReference>
<evidence type="ECO:0000313" key="4">
    <source>
        <dbReference type="EMBL" id="ELY27113.1"/>
    </source>
</evidence>
<organism evidence="3 5">
    <name type="scientific">Natrialba magadii (strain ATCC 43099 / DSM 3394 / CCM 3739 / CIP 104546 / IAM 13178 / JCM 8861 / NBRC 102185 / NCIMB 2190 / MS3)</name>
    <name type="common">Natronobacterium magadii</name>
    <dbReference type="NCBI Taxonomy" id="547559"/>
    <lineage>
        <taxon>Archaea</taxon>
        <taxon>Methanobacteriati</taxon>
        <taxon>Methanobacteriota</taxon>
        <taxon>Stenosarchaea group</taxon>
        <taxon>Halobacteria</taxon>
        <taxon>Halobacteriales</taxon>
        <taxon>Natrialbaceae</taxon>
        <taxon>Natrialba</taxon>
    </lineage>
</organism>
<feature type="region of interest" description="Disordered" evidence="1">
    <location>
        <begin position="18"/>
        <end position="57"/>
    </location>
</feature>
<protein>
    <recommendedName>
        <fullName evidence="2">DUF8130 domain-containing protein</fullName>
    </recommendedName>
</protein>
<evidence type="ECO:0000313" key="5">
    <source>
        <dbReference type="Proteomes" id="UP000001879"/>
    </source>
</evidence>
<feature type="compositionally biased region" description="Acidic residues" evidence="1">
    <location>
        <begin position="26"/>
        <end position="51"/>
    </location>
</feature>
<gene>
    <name evidence="3" type="ordered locus">Nmag_4115</name>
    <name evidence="4" type="ORF">C500_14785</name>
</gene>
<keyword evidence="3" id="KW-0614">Plasmid</keyword>
<dbReference type="KEGG" id="nmg:Nmag_4115"/>
<dbReference type="AlphaFoldDB" id="D3T225"/>
<dbReference type="RefSeq" id="WP_004216168.1">
    <property type="nucleotide sequence ID" value="NC_013924.1"/>
</dbReference>
<dbReference type="Proteomes" id="UP000001879">
    <property type="component" value="Plasmid pNMAG02"/>
</dbReference>